<evidence type="ECO:0000259" key="6">
    <source>
        <dbReference type="Pfam" id="PF06271"/>
    </source>
</evidence>
<evidence type="ECO:0000313" key="8">
    <source>
        <dbReference type="Proteomes" id="UP000467322"/>
    </source>
</evidence>
<proteinExistence type="predicted"/>
<dbReference type="InterPro" id="IPR010432">
    <property type="entry name" value="RDD"/>
</dbReference>
<evidence type="ECO:0000256" key="3">
    <source>
        <dbReference type="ARBA" id="ARBA00022989"/>
    </source>
</evidence>
<sequence length="154" mass="16777">MESMMTYASYSGLPDPDYQGEFYADVPIKRGIAWVIDTLIVLAMVAFIVVITVGIGLFFAGFLWLVVGFVYRVVTLANGSATLGMRMTSIELRRGDGRRFDLGTAVLHTLGYSLSMSFVLPQVASIILMLTNERGQGLTDLVLGTAALNRAARM</sequence>
<feature type="domain" description="RDD" evidence="6">
    <location>
        <begin position="28"/>
        <end position="143"/>
    </location>
</feature>
<evidence type="ECO:0000256" key="4">
    <source>
        <dbReference type="ARBA" id="ARBA00023136"/>
    </source>
</evidence>
<dbReference type="EMBL" id="WTUX01000011">
    <property type="protein sequence ID" value="MZR13180.1"/>
    <property type="molecule type" value="Genomic_DNA"/>
</dbReference>
<comment type="caution">
    <text evidence="7">The sequence shown here is derived from an EMBL/GenBank/DDBJ whole genome shotgun (WGS) entry which is preliminary data.</text>
</comment>
<dbReference type="Proteomes" id="UP000467322">
    <property type="component" value="Unassembled WGS sequence"/>
</dbReference>
<keyword evidence="8" id="KW-1185">Reference proteome</keyword>
<feature type="transmembrane region" description="Helical" evidence="5">
    <location>
        <begin position="69"/>
        <end position="88"/>
    </location>
</feature>
<organism evidence="7 8">
    <name type="scientific">Maritimibacter harenae</name>
    <dbReference type="NCBI Taxonomy" id="2606218"/>
    <lineage>
        <taxon>Bacteria</taxon>
        <taxon>Pseudomonadati</taxon>
        <taxon>Pseudomonadota</taxon>
        <taxon>Alphaproteobacteria</taxon>
        <taxon>Rhodobacterales</taxon>
        <taxon>Roseobacteraceae</taxon>
        <taxon>Maritimibacter</taxon>
    </lineage>
</organism>
<keyword evidence="4 5" id="KW-0472">Membrane</keyword>
<keyword evidence="3 5" id="KW-1133">Transmembrane helix</keyword>
<dbReference type="GO" id="GO:0016020">
    <property type="term" value="C:membrane"/>
    <property type="evidence" value="ECO:0007669"/>
    <property type="project" value="UniProtKB-SubCell"/>
</dbReference>
<evidence type="ECO:0000256" key="5">
    <source>
        <dbReference type="SAM" id="Phobius"/>
    </source>
</evidence>
<gene>
    <name evidence="7" type="ORF">GQE99_09140</name>
</gene>
<evidence type="ECO:0000256" key="1">
    <source>
        <dbReference type="ARBA" id="ARBA00004141"/>
    </source>
</evidence>
<keyword evidence="2 5" id="KW-0812">Transmembrane</keyword>
<dbReference type="Pfam" id="PF06271">
    <property type="entry name" value="RDD"/>
    <property type="match status" value="1"/>
</dbReference>
<comment type="subcellular location">
    <subcellularLocation>
        <location evidence="1">Membrane</location>
        <topology evidence="1">Multi-pass membrane protein</topology>
    </subcellularLocation>
</comment>
<evidence type="ECO:0000256" key="2">
    <source>
        <dbReference type="ARBA" id="ARBA00022692"/>
    </source>
</evidence>
<dbReference type="AlphaFoldDB" id="A0A845LYT6"/>
<feature type="transmembrane region" description="Helical" evidence="5">
    <location>
        <begin position="39"/>
        <end position="63"/>
    </location>
</feature>
<evidence type="ECO:0000313" key="7">
    <source>
        <dbReference type="EMBL" id="MZR13180.1"/>
    </source>
</evidence>
<name>A0A845LYT6_9RHOB</name>
<reference evidence="7 8" key="1">
    <citation type="submission" date="2019-12" db="EMBL/GenBank/DDBJ databases">
        <title>Maritimibacter sp. nov. sp. isolated from sea sand.</title>
        <authorList>
            <person name="Kim J."/>
            <person name="Jeong S.E."/>
            <person name="Jung H.S."/>
            <person name="Jeon C.O."/>
        </authorList>
    </citation>
    <scope>NUCLEOTIDE SEQUENCE [LARGE SCALE GENOMIC DNA]</scope>
    <source>
        <strain evidence="7 8">DP07</strain>
    </source>
</reference>
<accession>A0A845LYT6</accession>
<protein>
    <submittedName>
        <fullName evidence="7">RDD family protein</fullName>
    </submittedName>
</protein>